<sequence>MAVKSFNVDEEVYSKFSKHCKDRGMSMSKQIEFFMRSIIEEEPELRQEYIEKIERICKGKFRKVNNFSEEFGLNDL</sequence>
<dbReference type="Proteomes" id="UP000000253">
    <property type="component" value="Chromosome"/>
</dbReference>
<protein>
    <submittedName>
        <fullName evidence="1">Uncharacterized protein</fullName>
    </submittedName>
</protein>
<organism evidence="1 2">
    <name type="scientific">Methanococcus maripaludis (strain C5 / ATCC BAA-1333)</name>
    <dbReference type="NCBI Taxonomy" id="402880"/>
    <lineage>
        <taxon>Archaea</taxon>
        <taxon>Methanobacteriati</taxon>
        <taxon>Methanobacteriota</taxon>
        <taxon>Methanomada group</taxon>
        <taxon>Methanococci</taxon>
        <taxon>Methanococcales</taxon>
        <taxon>Methanococcaceae</taxon>
        <taxon>Methanococcus</taxon>
    </lineage>
</organism>
<dbReference type="HOGENOM" id="CLU_2678953_0_0_2"/>
<dbReference type="OrthoDB" id="123446at2157"/>
<dbReference type="STRING" id="402880.MmarC5_0601"/>
<evidence type="ECO:0000313" key="1">
    <source>
        <dbReference type="EMBL" id="ABO34914.1"/>
    </source>
</evidence>
<name>A4FXI5_METM5</name>
<evidence type="ECO:0000313" key="2">
    <source>
        <dbReference type="Proteomes" id="UP000000253"/>
    </source>
</evidence>
<dbReference type="RefSeq" id="WP_011868368.1">
    <property type="nucleotide sequence ID" value="NC_009135.1"/>
</dbReference>
<accession>A4FXI5</accession>
<dbReference type="EMBL" id="CP000609">
    <property type="protein sequence ID" value="ABO34914.1"/>
    <property type="molecule type" value="Genomic_DNA"/>
</dbReference>
<dbReference type="GeneID" id="4928773"/>
<reference evidence="1 2" key="1">
    <citation type="submission" date="2007-03" db="EMBL/GenBank/DDBJ databases">
        <title>Complete sequence of chromosome of Methanococcus maripaludis C5.</title>
        <authorList>
            <consortium name="US DOE Joint Genome Institute"/>
            <person name="Copeland A."/>
            <person name="Lucas S."/>
            <person name="Lapidus A."/>
            <person name="Barry K."/>
            <person name="Glavina del Rio T."/>
            <person name="Dalin E."/>
            <person name="Tice H."/>
            <person name="Pitluck S."/>
            <person name="Chertkov O."/>
            <person name="Brettin T."/>
            <person name="Bruce D."/>
            <person name="Han C."/>
            <person name="Detter J.C."/>
            <person name="Schmutz J."/>
            <person name="Larimer F."/>
            <person name="Land M."/>
            <person name="Hauser L."/>
            <person name="Kyrpides N."/>
            <person name="Mikhailova N."/>
            <person name="Sieprawska-Lupa M."/>
            <person name="Whitman W.B."/>
            <person name="Richardson P."/>
        </authorList>
    </citation>
    <scope>NUCLEOTIDE SEQUENCE [LARGE SCALE GENOMIC DNA]</scope>
    <source>
        <strain evidence="2">C5 / ATCC BAA-1333</strain>
    </source>
</reference>
<proteinExistence type="predicted"/>
<dbReference type="eggNOG" id="arCOG09519">
    <property type="taxonomic scope" value="Archaea"/>
</dbReference>
<gene>
    <name evidence="1" type="ordered locus">MmarC5_0601</name>
</gene>
<dbReference type="KEGG" id="mmq:MmarC5_0601"/>
<dbReference type="AlphaFoldDB" id="A4FXI5"/>